<name>A0A1G2FG49_9BACT</name>
<sequence length="92" mass="10908">MIKIFLFNPKKIYLFLRAYQNIILAVIFALLLGLNVLIFYQYVYSVVEKQPEIQIKKTAVNREILQKILSEVAERRETLSRALKTEYPDPFK</sequence>
<dbReference type="AlphaFoldDB" id="A0A1G2FG49"/>
<organism evidence="2 3">
    <name type="scientific">Candidatus Portnoybacteria bacterium RIFCSPHIGHO2_12_FULL_38_9</name>
    <dbReference type="NCBI Taxonomy" id="1801997"/>
    <lineage>
        <taxon>Bacteria</taxon>
        <taxon>Candidatus Portnoyibacteriota</taxon>
    </lineage>
</organism>
<dbReference type="Proteomes" id="UP000177061">
    <property type="component" value="Unassembled WGS sequence"/>
</dbReference>
<feature type="transmembrane region" description="Helical" evidence="1">
    <location>
        <begin position="21"/>
        <end position="43"/>
    </location>
</feature>
<keyword evidence="1" id="KW-1133">Transmembrane helix</keyword>
<dbReference type="EMBL" id="MHNB01000017">
    <property type="protein sequence ID" value="OGZ37023.1"/>
    <property type="molecule type" value="Genomic_DNA"/>
</dbReference>
<accession>A0A1G2FG49</accession>
<keyword evidence="1" id="KW-0472">Membrane</keyword>
<reference evidence="2 3" key="1">
    <citation type="journal article" date="2016" name="Nat. Commun.">
        <title>Thousands of microbial genomes shed light on interconnected biogeochemical processes in an aquifer system.</title>
        <authorList>
            <person name="Anantharaman K."/>
            <person name="Brown C.T."/>
            <person name="Hug L.A."/>
            <person name="Sharon I."/>
            <person name="Castelle C.J."/>
            <person name="Probst A.J."/>
            <person name="Thomas B.C."/>
            <person name="Singh A."/>
            <person name="Wilkins M.J."/>
            <person name="Karaoz U."/>
            <person name="Brodie E.L."/>
            <person name="Williams K.H."/>
            <person name="Hubbard S.S."/>
            <person name="Banfield J.F."/>
        </authorList>
    </citation>
    <scope>NUCLEOTIDE SEQUENCE [LARGE SCALE GENOMIC DNA]</scope>
</reference>
<keyword evidence="1" id="KW-0812">Transmembrane</keyword>
<evidence type="ECO:0000313" key="3">
    <source>
        <dbReference type="Proteomes" id="UP000177061"/>
    </source>
</evidence>
<proteinExistence type="predicted"/>
<evidence type="ECO:0000313" key="2">
    <source>
        <dbReference type="EMBL" id="OGZ37023.1"/>
    </source>
</evidence>
<comment type="caution">
    <text evidence="2">The sequence shown here is derived from an EMBL/GenBank/DDBJ whole genome shotgun (WGS) entry which is preliminary data.</text>
</comment>
<dbReference type="STRING" id="1801997.A3J64_01910"/>
<evidence type="ECO:0000256" key="1">
    <source>
        <dbReference type="SAM" id="Phobius"/>
    </source>
</evidence>
<gene>
    <name evidence="2" type="ORF">A3J64_01910</name>
</gene>
<protein>
    <submittedName>
        <fullName evidence="2">Uncharacterized protein</fullName>
    </submittedName>
</protein>